<evidence type="ECO:0008006" key="5">
    <source>
        <dbReference type="Google" id="ProtNLM"/>
    </source>
</evidence>
<reference evidence="2 3" key="1">
    <citation type="submission" date="2018-08" db="EMBL/GenBank/DDBJ databases">
        <title>A genome reference for cultivated species of the human gut microbiota.</title>
        <authorList>
            <person name="Zou Y."/>
            <person name="Xue W."/>
            <person name="Luo G."/>
        </authorList>
    </citation>
    <scope>NUCLEOTIDE SEQUENCE [LARGE SCALE GENOMIC DNA]</scope>
    <source>
        <strain evidence="2 3">AM30-4</strain>
    </source>
</reference>
<organism evidence="1 4">
    <name type="scientific">Parabacteroides distasonis</name>
    <dbReference type="NCBI Taxonomy" id="823"/>
    <lineage>
        <taxon>Bacteria</taxon>
        <taxon>Pseudomonadati</taxon>
        <taxon>Bacteroidota</taxon>
        <taxon>Bacteroidia</taxon>
        <taxon>Bacteroidales</taxon>
        <taxon>Tannerellaceae</taxon>
        <taxon>Parabacteroides</taxon>
    </lineage>
</organism>
<evidence type="ECO:0000313" key="1">
    <source>
        <dbReference type="EMBL" id="MRY95419.1"/>
    </source>
</evidence>
<evidence type="ECO:0000313" key="4">
    <source>
        <dbReference type="Proteomes" id="UP000461276"/>
    </source>
</evidence>
<protein>
    <recommendedName>
        <fullName evidence="5">Phage tail tape measure protein</fullName>
    </recommendedName>
</protein>
<accession>A0A395YYB3</accession>
<dbReference type="Proteomes" id="UP000284660">
    <property type="component" value="Unassembled WGS sequence"/>
</dbReference>
<dbReference type="EMBL" id="QSJN01000001">
    <property type="protein sequence ID" value="RHD77901.1"/>
    <property type="molecule type" value="Genomic_DNA"/>
</dbReference>
<name>A0A395YYB3_PARDI</name>
<sequence>MKKYNIQLYELDKATGKTKLKSLFDIFSQLKANDASIQDLTRLFDKIGGNAANNVFAELMKLPELIQNSVYAAGLSDRIASEKQETIKGKWDKVTSQFTETGMNVFEAYSPVIKEGLDNLVLLLQQSGTAKMLKDIASGLIAITEGLINVSTWVSKNWYWLEHFVVGGVLLKKISNIVAYITSMTKGLLDTAKATGVLTTAISGGSGATAGGGLLAAIGGIPAIVTAAVTALASLGISMYGAGKTTQSVSKAIEKEYENLLPIFKDKDNDNNSASGKNNIKKILSGTEYYDSLGYDLGTMNMLFNGESSVYPQYMRAMSERGQLEGSKIANQYLMASIGMENLGKDKIKSIYTNLIDDMASQKRAYQYSFGPFANLTEEERSRGVSVLNSINQLNADTEAKTKQFTEAMNKSIDLGIDSLSELMNLQIKIASGLPISENESINLIKNLTGYDLSQKGLGYHVIAPSGDIVYEDKEGAATTARSVMSSLRKLGAKGWFLNPLISALGEIKELFNMSELQTTKDIRTEGDLSEGDIGYGGAYSGVGKTKGTQPKVITINIQSLIGSVNINSTNGEDMETLKDKVTQVLIDAIKDFEISYN</sequence>
<dbReference type="Proteomes" id="UP000461276">
    <property type="component" value="Unassembled WGS sequence"/>
</dbReference>
<dbReference type="RefSeq" id="WP_034526938.1">
    <property type="nucleotide sequence ID" value="NZ_CAXVLJ010000005.1"/>
</dbReference>
<dbReference type="AlphaFoldDB" id="A0A395YYB3"/>
<evidence type="ECO:0000313" key="2">
    <source>
        <dbReference type="EMBL" id="RHD77901.1"/>
    </source>
</evidence>
<evidence type="ECO:0000313" key="3">
    <source>
        <dbReference type="Proteomes" id="UP000284660"/>
    </source>
</evidence>
<gene>
    <name evidence="2" type="ORF">DW782_01025</name>
    <name evidence="1" type="ORF">GKD67_19725</name>
</gene>
<dbReference type="EMBL" id="WKMY01000019">
    <property type="protein sequence ID" value="MRY95419.1"/>
    <property type="molecule type" value="Genomic_DNA"/>
</dbReference>
<reference evidence="1 4" key="2">
    <citation type="journal article" date="2019" name="Nat. Med.">
        <title>A library of human gut bacterial isolates paired with longitudinal multiomics data enables mechanistic microbiome research.</title>
        <authorList>
            <person name="Poyet M."/>
            <person name="Groussin M."/>
            <person name="Gibbons S.M."/>
            <person name="Avila-Pacheco J."/>
            <person name="Jiang X."/>
            <person name="Kearney S.M."/>
            <person name="Perrotta A.R."/>
            <person name="Berdy B."/>
            <person name="Zhao S."/>
            <person name="Lieberman T.D."/>
            <person name="Swanson P.K."/>
            <person name="Smith M."/>
            <person name="Roesemann S."/>
            <person name="Alexander J.E."/>
            <person name="Rich S.A."/>
            <person name="Livny J."/>
            <person name="Vlamakis H."/>
            <person name="Clish C."/>
            <person name="Bullock K."/>
            <person name="Deik A."/>
            <person name="Scott J."/>
            <person name="Pierce K.A."/>
            <person name="Xavier R.J."/>
            <person name="Alm E.J."/>
        </authorList>
    </citation>
    <scope>NUCLEOTIDE SEQUENCE [LARGE SCALE GENOMIC DNA]</scope>
    <source>
        <strain evidence="1 4">BIOML-A9</strain>
    </source>
</reference>
<comment type="caution">
    <text evidence="1">The sequence shown here is derived from an EMBL/GenBank/DDBJ whole genome shotgun (WGS) entry which is preliminary data.</text>
</comment>
<proteinExistence type="predicted"/>